<dbReference type="SUPFAM" id="SSF52833">
    <property type="entry name" value="Thioredoxin-like"/>
    <property type="match status" value="1"/>
</dbReference>
<keyword evidence="1" id="KW-1133">Transmembrane helix</keyword>
<dbReference type="RefSeq" id="WP_176069870.1">
    <property type="nucleotide sequence ID" value="NZ_JABWMJ010000006.1"/>
</dbReference>
<protein>
    <recommendedName>
        <fullName evidence="4">Cytochrome oxidase Cu insertion factor (SCO1/SenC/PrrC family)</fullName>
    </recommendedName>
</protein>
<accession>A0A7Y6NPL3</accession>
<feature type="transmembrane region" description="Helical" evidence="1">
    <location>
        <begin position="48"/>
        <end position="68"/>
    </location>
</feature>
<evidence type="ECO:0000313" key="2">
    <source>
        <dbReference type="EMBL" id="NUZ07033.1"/>
    </source>
</evidence>
<dbReference type="Proteomes" id="UP000529637">
    <property type="component" value="Unassembled WGS sequence"/>
</dbReference>
<organism evidence="2 3">
    <name type="scientific">Piscinibacter koreensis</name>
    <dbReference type="NCBI Taxonomy" id="2742824"/>
    <lineage>
        <taxon>Bacteria</taxon>
        <taxon>Pseudomonadati</taxon>
        <taxon>Pseudomonadota</taxon>
        <taxon>Betaproteobacteria</taxon>
        <taxon>Burkholderiales</taxon>
        <taxon>Sphaerotilaceae</taxon>
        <taxon>Piscinibacter</taxon>
    </lineage>
</organism>
<keyword evidence="1" id="KW-0472">Membrane</keyword>
<keyword evidence="3" id="KW-1185">Reference proteome</keyword>
<dbReference type="AlphaFoldDB" id="A0A7Y6NPL3"/>
<keyword evidence="1" id="KW-0812">Transmembrane</keyword>
<reference evidence="2 3" key="1">
    <citation type="submission" date="2020-06" db="EMBL/GenBank/DDBJ databases">
        <title>Schlegella sp. ID0723 isolated from air conditioner.</title>
        <authorList>
            <person name="Kim D.Y."/>
            <person name="Kim D.-U."/>
        </authorList>
    </citation>
    <scope>NUCLEOTIDE SEQUENCE [LARGE SCALE GENOMIC DNA]</scope>
    <source>
        <strain evidence="2 3">ID0723</strain>
    </source>
</reference>
<dbReference type="InterPro" id="IPR036249">
    <property type="entry name" value="Thioredoxin-like_sf"/>
</dbReference>
<proteinExistence type="predicted"/>
<dbReference type="EMBL" id="JABWMJ010000006">
    <property type="protein sequence ID" value="NUZ07033.1"/>
    <property type="molecule type" value="Genomic_DNA"/>
</dbReference>
<name>A0A7Y6NPL3_9BURK</name>
<sequence>MSGSNSSGPGGAHAPDPGPLLSFSVHAAPSVEADAMAQRTAGGRLQMALVLLICAAPVIASYLAYFVIRPDARTNYGELIVPPRALPADLVLRDLDGRAVPATTLKDQWLLVVVSDAACDARCERHLWVQRQLREMAGPDAGRIDKVWLIADAAAPRPETLAAVRAGVPATVLRAPREALARWLAPAAGHSLDEHLYIVDPMGNWMMREPIDADPNKVKRDLQRLLRASSSWDREGR</sequence>
<comment type="caution">
    <text evidence="2">The sequence shown here is derived from an EMBL/GenBank/DDBJ whole genome shotgun (WGS) entry which is preliminary data.</text>
</comment>
<gene>
    <name evidence="2" type="ORF">HQN59_14805</name>
</gene>
<evidence type="ECO:0008006" key="4">
    <source>
        <dbReference type="Google" id="ProtNLM"/>
    </source>
</evidence>
<evidence type="ECO:0000256" key="1">
    <source>
        <dbReference type="SAM" id="Phobius"/>
    </source>
</evidence>
<evidence type="ECO:0000313" key="3">
    <source>
        <dbReference type="Proteomes" id="UP000529637"/>
    </source>
</evidence>